<dbReference type="Proteomes" id="UP000286287">
    <property type="component" value="Unassembled WGS sequence"/>
</dbReference>
<gene>
    <name evidence="2" type="ORF">D3875_03270</name>
</gene>
<evidence type="ECO:0000256" key="1">
    <source>
        <dbReference type="SAM" id="SignalP"/>
    </source>
</evidence>
<protein>
    <submittedName>
        <fullName evidence="2">Uncharacterized protein</fullName>
    </submittedName>
</protein>
<evidence type="ECO:0000313" key="3">
    <source>
        <dbReference type="Proteomes" id="UP000286287"/>
    </source>
</evidence>
<keyword evidence="1" id="KW-0732">Signal</keyword>
<evidence type="ECO:0000313" key="2">
    <source>
        <dbReference type="EMBL" id="RJF74574.1"/>
    </source>
</evidence>
<dbReference type="EMBL" id="QYUJ01000009">
    <property type="protein sequence ID" value="RJF74574.1"/>
    <property type="molecule type" value="Genomic_DNA"/>
</dbReference>
<comment type="caution">
    <text evidence="2">The sequence shown here is derived from an EMBL/GenBank/DDBJ whole genome shotgun (WGS) entry which is preliminary data.</text>
</comment>
<accession>A0A418VEN7</accession>
<organism evidence="2 3">
    <name type="scientific">Deinococcus cavernae</name>
    <dbReference type="NCBI Taxonomy" id="2320857"/>
    <lineage>
        <taxon>Bacteria</taxon>
        <taxon>Thermotogati</taxon>
        <taxon>Deinococcota</taxon>
        <taxon>Deinococci</taxon>
        <taxon>Deinococcales</taxon>
        <taxon>Deinococcaceae</taxon>
        <taxon>Deinococcus</taxon>
    </lineage>
</organism>
<dbReference type="OrthoDB" id="56745at2"/>
<reference evidence="2 3" key="1">
    <citation type="submission" date="2018-09" db="EMBL/GenBank/DDBJ databases">
        <authorList>
            <person name="Zhu H."/>
        </authorList>
    </citation>
    <scope>NUCLEOTIDE SEQUENCE [LARGE SCALE GENOMIC DNA]</scope>
    <source>
        <strain evidence="2 3">K2S05-167</strain>
    </source>
</reference>
<name>A0A418VEN7_9DEIO</name>
<feature type="chain" id="PRO_5018982061" evidence="1">
    <location>
        <begin position="20"/>
        <end position="462"/>
    </location>
</feature>
<dbReference type="AlphaFoldDB" id="A0A418VEN7"/>
<sequence length="462" mass="52166">MKRWTVLLVSLFLTGQVAAAPPKEQEAPKYDRLNIYNTTNLTPLPHASFINTAKFREYQECVARAKSDKKNCAKYQFNVPYSLTDETVRVGKDLRQAWQRLEDRYYWRAMVNLNNPAMYLSHCLVDFGQNKGAEKPEVVVYTNDSMYPSQLAGKIPSQGLKDKLRMDSYSILPNVPNADYCAGVQMDFTVMYLPGTCFYAGTSKLFCIEGDQDTLNPLAPRPIAFQYQEAVNRVKRATALAERDYQKDYQKDVLEAVKPNAKFSPLLWDTMLSGALIAPAQTIQPDLATLTRKGQDAGNRLGDIFKATASMYYAQGLTSNALTLPLRVHVLPTRKDVLFNPNPPAVWKLEEFKRTFPAEPSPIYERYGYTNLFSSWTRPTVKLLPEPLEAKPLRQMIYMAAGNNVYLQMPPVVVPIPAPVLIKEFTAGLPYAGVQTHFTWQSVPEGYEVPQVSGIPPVDYPF</sequence>
<keyword evidence="3" id="KW-1185">Reference proteome</keyword>
<feature type="signal peptide" evidence="1">
    <location>
        <begin position="1"/>
        <end position="19"/>
    </location>
</feature>
<dbReference type="RefSeq" id="WP_119761117.1">
    <property type="nucleotide sequence ID" value="NZ_QYUJ01000009.1"/>
</dbReference>
<proteinExistence type="predicted"/>